<protein>
    <recommendedName>
        <fullName evidence="5">DUF1090 domain-containing protein</fullName>
    </recommendedName>
</protein>
<accession>A0A246IZ65</accession>
<dbReference type="Pfam" id="PF06476">
    <property type="entry name" value="DUF1090"/>
    <property type="match status" value="1"/>
</dbReference>
<feature type="signal peptide" evidence="2">
    <location>
        <begin position="1"/>
        <end position="19"/>
    </location>
</feature>
<reference evidence="3 4" key="1">
    <citation type="journal article" date="2008" name="Int. J. Syst. Evol. Microbiol.">
        <title>Description of Roseateles aquatilis sp. nov. and Roseateles terrae sp. nov., in the class Betaproteobacteria, and emended description of the genus Roseateles.</title>
        <authorList>
            <person name="Gomila M."/>
            <person name="Bowien B."/>
            <person name="Falsen E."/>
            <person name="Moore E.R."/>
            <person name="Lalucat J."/>
        </authorList>
    </citation>
    <scope>NUCLEOTIDE SEQUENCE [LARGE SCALE GENOMIC DNA]</scope>
    <source>
        <strain evidence="3 4">CCUG 48205</strain>
    </source>
</reference>
<evidence type="ECO:0000256" key="2">
    <source>
        <dbReference type="SAM" id="SignalP"/>
    </source>
</evidence>
<organism evidence="3 4">
    <name type="scientific">Roseateles aquatilis</name>
    <dbReference type="NCBI Taxonomy" id="431061"/>
    <lineage>
        <taxon>Bacteria</taxon>
        <taxon>Pseudomonadati</taxon>
        <taxon>Pseudomonadota</taxon>
        <taxon>Betaproteobacteria</taxon>
        <taxon>Burkholderiales</taxon>
        <taxon>Sphaerotilaceae</taxon>
        <taxon>Roseateles</taxon>
    </lineage>
</organism>
<sequence length="125" mass="13623">MKRPPPVLLLLALAAPAFAAEPGPACAAKRASIETQITEAKAHGNKPQLAGLERALRATKAHCTDEGLAREREARIRKAQKEVTAREADLAKEQQDGNEKKIAKRSAKLDAAQRELEEAQKPLER</sequence>
<evidence type="ECO:0000313" key="3">
    <source>
        <dbReference type="EMBL" id="OWQ85650.1"/>
    </source>
</evidence>
<comment type="caution">
    <text evidence="3">The sequence shown here is derived from an EMBL/GenBank/DDBJ whole genome shotgun (WGS) entry which is preliminary data.</text>
</comment>
<evidence type="ECO:0000256" key="1">
    <source>
        <dbReference type="SAM" id="MobiDB-lite"/>
    </source>
</evidence>
<feature type="region of interest" description="Disordered" evidence="1">
    <location>
        <begin position="80"/>
        <end position="125"/>
    </location>
</feature>
<feature type="chain" id="PRO_5013235905" description="DUF1090 domain-containing protein" evidence="2">
    <location>
        <begin position="20"/>
        <end position="125"/>
    </location>
</feature>
<dbReference type="RefSeq" id="WP_088386953.1">
    <property type="nucleotide sequence ID" value="NZ_NIOF01000012.1"/>
</dbReference>
<keyword evidence="2" id="KW-0732">Signal</keyword>
<dbReference type="OrthoDB" id="8857446at2"/>
<gene>
    <name evidence="3" type="ORF">CDN99_21435</name>
</gene>
<keyword evidence="4" id="KW-1185">Reference proteome</keyword>
<evidence type="ECO:0000313" key="4">
    <source>
        <dbReference type="Proteomes" id="UP000197468"/>
    </source>
</evidence>
<dbReference type="Proteomes" id="UP000197468">
    <property type="component" value="Unassembled WGS sequence"/>
</dbReference>
<name>A0A246IZ65_9BURK</name>
<dbReference type="InterPro" id="IPR009468">
    <property type="entry name" value="DUF1090"/>
</dbReference>
<dbReference type="AlphaFoldDB" id="A0A246IZ65"/>
<proteinExistence type="predicted"/>
<evidence type="ECO:0008006" key="5">
    <source>
        <dbReference type="Google" id="ProtNLM"/>
    </source>
</evidence>
<dbReference type="EMBL" id="NIOF01000012">
    <property type="protein sequence ID" value="OWQ85650.1"/>
    <property type="molecule type" value="Genomic_DNA"/>
</dbReference>